<evidence type="ECO:0000256" key="1">
    <source>
        <dbReference type="SAM" id="MobiDB-lite"/>
    </source>
</evidence>
<name>A0A2G5SD09_9PELO</name>
<feature type="region of interest" description="Disordered" evidence="1">
    <location>
        <begin position="1"/>
        <end position="92"/>
    </location>
</feature>
<reference evidence="3" key="1">
    <citation type="submission" date="2017-10" db="EMBL/GenBank/DDBJ databases">
        <title>Rapid genome shrinkage in a self-fertile nematode reveals novel sperm competition proteins.</title>
        <authorList>
            <person name="Yin D."/>
            <person name="Schwarz E.M."/>
            <person name="Thomas C.G."/>
            <person name="Felde R.L."/>
            <person name="Korf I.F."/>
            <person name="Cutter A.D."/>
            <person name="Schartner C.M."/>
            <person name="Ralston E.J."/>
            <person name="Meyer B.J."/>
            <person name="Haag E.S."/>
        </authorList>
    </citation>
    <scope>NUCLEOTIDE SEQUENCE [LARGE SCALE GENOMIC DNA]</scope>
    <source>
        <strain evidence="3">JU1422</strain>
    </source>
</reference>
<gene>
    <name evidence="2" type="ORF">B9Z55_028265</name>
</gene>
<evidence type="ECO:0000313" key="2">
    <source>
        <dbReference type="EMBL" id="PIC12761.1"/>
    </source>
</evidence>
<feature type="compositionally biased region" description="Basic and acidic residues" evidence="1">
    <location>
        <begin position="16"/>
        <end position="36"/>
    </location>
</feature>
<evidence type="ECO:0000313" key="3">
    <source>
        <dbReference type="Proteomes" id="UP000230233"/>
    </source>
</evidence>
<comment type="caution">
    <text evidence="2">The sequence shown here is derived from an EMBL/GenBank/DDBJ whole genome shotgun (WGS) entry which is preliminary data.</text>
</comment>
<organism evidence="2 3">
    <name type="scientific">Caenorhabditis nigoni</name>
    <dbReference type="NCBI Taxonomy" id="1611254"/>
    <lineage>
        <taxon>Eukaryota</taxon>
        <taxon>Metazoa</taxon>
        <taxon>Ecdysozoa</taxon>
        <taxon>Nematoda</taxon>
        <taxon>Chromadorea</taxon>
        <taxon>Rhabditida</taxon>
        <taxon>Rhabditina</taxon>
        <taxon>Rhabditomorpha</taxon>
        <taxon>Rhabditoidea</taxon>
        <taxon>Rhabditidae</taxon>
        <taxon>Peloderinae</taxon>
        <taxon>Caenorhabditis</taxon>
    </lineage>
</organism>
<protein>
    <submittedName>
        <fullName evidence="2">Uncharacterized protein</fullName>
    </submittedName>
</protein>
<proteinExistence type="predicted"/>
<dbReference type="AlphaFoldDB" id="A0A2G5SD09"/>
<dbReference type="Proteomes" id="UP000230233">
    <property type="component" value="Unassembled WGS sequence"/>
</dbReference>
<accession>A0A2G5SD09</accession>
<keyword evidence="3" id="KW-1185">Reference proteome</keyword>
<sequence>MTLLQGSSEVMAVKTPPRDRSHSPHSERHVSDHSDKENEEPEGEPQQVKQSKKDKSKAKTRPHESGDHSSGNSKKNSKDQEEFSLPSQGPLIPPTLLEVQQEVLALEDQVAPYNQANTWQDEIGKLTAALTTAQEQNATLIEAIHKKTGSGVKIVECIESKPILNAGMTTLEVNMAEIKQTQNTIISSINVMQGSIGKLEQKTPSKSKTILAHADQFASRADGLVLTSVSLTRHTVANVSECHSILLFITLLKLVQSLKTFLLNVAVFPAKRCISFLKFNQLFFLLNLHRRDDDSR</sequence>
<feature type="compositionally biased region" description="Basic residues" evidence="1">
    <location>
        <begin position="50"/>
        <end position="60"/>
    </location>
</feature>
<dbReference type="EMBL" id="PDUG01000019">
    <property type="protein sequence ID" value="PIC12761.1"/>
    <property type="molecule type" value="Genomic_DNA"/>
</dbReference>